<dbReference type="EMBL" id="CP088156">
    <property type="protein sequence ID" value="UFZ02680.1"/>
    <property type="molecule type" value="Genomic_DNA"/>
</dbReference>
<dbReference type="CDD" id="cd00009">
    <property type="entry name" value="AAA"/>
    <property type="match status" value="1"/>
</dbReference>
<dbReference type="SMART" id="SM00382">
    <property type="entry name" value="AAA"/>
    <property type="match status" value="1"/>
</dbReference>
<dbReference type="PRINTS" id="PR00300">
    <property type="entry name" value="CLPPROTEASEA"/>
</dbReference>
<name>A0ABY3R5T9_9BRAD</name>
<organism evidence="2 3">
    <name type="scientific">Bradyrhizobium ontarionense</name>
    <dbReference type="NCBI Taxonomy" id="2898149"/>
    <lineage>
        <taxon>Bacteria</taxon>
        <taxon>Pseudomonadati</taxon>
        <taxon>Pseudomonadota</taxon>
        <taxon>Alphaproteobacteria</taxon>
        <taxon>Hyphomicrobiales</taxon>
        <taxon>Nitrobacteraceae</taxon>
        <taxon>Bradyrhizobium</taxon>
    </lineage>
</organism>
<sequence>MNDAVSTASLLERWRSAASDFEASVRQVIVGQPRAVRLVTIAVFARGHVLLAGDVGVGKTTLLRAVARSLGGSYERIEGTVDMMPSDLLYHTFLGDDGRPRVEPSAILGRSDELSVFFFNEINRARPQMHSLLLRLMAERSVTAFNRTFEFPYMQVYADRNRVEKEETFELPAAARDRFLMEIAVEAPVDTDVRRQLVFDPRFHDTETLLQVIDAPALDFKSLVVCAPLIQMSIHTSEALQTYVVRLWDAIVRPAAAGIVIPGVDTGRLVQGGGSPRGLAFAVRAARVRAWLEGRDMLVPEDIRDIFVETMAHRIFLDPIYEMRREEIVRDLCTAVLASVPAP</sequence>
<feature type="domain" description="AAA+ ATPase" evidence="1">
    <location>
        <begin position="45"/>
        <end position="189"/>
    </location>
</feature>
<dbReference type="PANTHER" id="PTHR42759">
    <property type="entry name" value="MOXR FAMILY PROTEIN"/>
    <property type="match status" value="1"/>
</dbReference>
<protein>
    <submittedName>
        <fullName evidence="2">MoxR family ATPase</fullName>
    </submittedName>
</protein>
<dbReference type="InterPro" id="IPR011703">
    <property type="entry name" value="ATPase_AAA-3"/>
</dbReference>
<reference evidence="2" key="1">
    <citation type="journal article" date="2024" name="Antonie Van Leeuwenhoek">
        <title>Bradyrhizobium ontarionense sp. nov., a novel bacterial symbiont isolated from Aeschynomene indica (Indian jointvetch), harbours photosynthesis, nitrogen fixation and nitrous oxide (N2O) reductase genes.</title>
        <authorList>
            <person name="Bromfield E.S.P."/>
            <person name="Cloutier S."/>
        </authorList>
    </citation>
    <scope>NUCLEOTIDE SEQUENCE</scope>
    <source>
        <strain evidence="2">A19</strain>
    </source>
</reference>
<dbReference type="InterPro" id="IPR027417">
    <property type="entry name" value="P-loop_NTPase"/>
</dbReference>
<evidence type="ECO:0000313" key="3">
    <source>
        <dbReference type="Proteomes" id="UP001431010"/>
    </source>
</evidence>
<dbReference type="Gene3D" id="1.10.8.80">
    <property type="entry name" value="Magnesium chelatase subunit I, C-Terminal domain"/>
    <property type="match status" value="1"/>
</dbReference>
<dbReference type="RefSeq" id="WP_231318466.1">
    <property type="nucleotide sequence ID" value="NZ_CP088156.1"/>
</dbReference>
<dbReference type="SUPFAM" id="SSF52540">
    <property type="entry name" value="P-loop containing nucleoside triphosphate hydrolases"/>
    <property type="match status" value="1"/>
</dbReference>
<evidence type="ECO:0000313" key="2">
    <source>
        <dbReference type="EMBL" id="UFZ02680.1"/>
    </source>
</evidence>
<dbReference type="PIRSF" id="PIRSF002849">
    <property type="entry name" value="AAA_ATPase_chaperone_MoxR_prd"/>
    <property type="match status" value="1"/>
</dbReference>
<accession>A0ABY3R5T9</accession>
<dbReference type="PANTHER" id="PTHR42759:SF6">
    <property type="entry name" value="REGULATORY PROTEIN-RELATED"/>
    <property type="match status" value="1"/>
</dbReference>
<dbReference type="InterPro" id="IPR050764">
    <property type="entry name" value="CbbQ/NirQ/NorQ/GpvN"/>
</dbReference>
<dbReference type="Proteomes" id="UP001431010">
    <property type="component" value="Chromosome"/>
</dbReference>
<keyword evidence="3" id="KW-1185">Reference proteome</keyword>
<dbReference type="InterPro" id="IPR003593">
    <property type="entry name" value="AAA+_ATPase"/>
</dbReference>
<dbReference type="InterPro" id="IPR041628">
    <property type="entry name" value="ChlI/MoxR_AAA_lid"/>
</dbReference>
<dbReference type="Pfam" id="PF07726">
    <property type="entry name" value="AAA_3"/>
    <property type="match status" value="1"/>
</dbReference>
<proteinExistence type="predicted"/>
<dbReference type="Pfam" id="PF17863">
    <property type="entry name" value="AAA_lid_2"/>
    <property type="match status" value="1"/>
</dbReference>
<evidence type="ECO:0000259" key="1">
    <source>
        <dbReference type="SMART" id="SM00382"/>
    </source>
</evidence>
<dbReference type="Gene3D" id="3.40.50.300">
    <property type="entry name" value="P-loop containing nucleotide triphosphate hydrolases"/>
    <property type="match status" value="1"/>
</dbReference>
<gene>
    <name evidence="2" type="ORF">LQG66_25855</name>
</gene>
<dbReference type="InterPro" id="IPR001270">
    <property type="entry name" value="ClpA/B"/>
</dbReference>